<dbReference type="EMBL" id="BAAAEI010000006">
    <property type="protein sequence ID" value="GAA0348730.1"/>
    <property type="molecule type" value="Genomic_DNA"/>
</dbReference>
<evidence type="ECO:0008006" key="3">
    <source>
        <dbReference type="Google" id="ProtNLM"/>
    </source>
</evidence>
<evidence type="ECO:0000313" key="1">
    <source>
        <dbReference type="EMBL" id="GAA0348730.1"/>
    </source>
</evidence>
<sequence>MTTPPEELLKWLDEGRTQAFSKVPYGKIMIDAWRSAVAEGRKIRQDKGDPAASLSTGAKDFAEHFYKADFSENNEIPFYYGYLVQSKLLAERGAQSLTKGTPLKIAVTTRPTNHRYAAVYKPAISPDWSVIIIDFGFLSVLIGLSVILSRYIGLSNDAKGLAFHFPKSGADAFFAKDKSTRNDIVRFLLPCLNLNQNDAPVPLPLDNIDEQRNVAATIFIRSLIFSVVAHEFGHVIRGHRRLHSTPHEQLHQMEYEADALGLILTANNPWKYFEYFGGGETATVMQLTSIHLQALMLAAIGMIEKAENIARNIGHKIALDNTHPDIGNRLKASEYILGTMPMSASMRSHIQETRQSLVDFTDSMWTVIEEELSRQINSRSPISGTDFTVPDADLRFA</sequence>
<reference evidence="2" key="1">
    <citation type="journal article" date="2019" name="Int. J. Syst. Evol. Microbiol.">
        <title>The Global Catalogue of Microorganisms (GCM) 10K type strain sequencing project: providing services to taxonomists for standard genome sequencing and annotation.</title>
        <authorList>
            <consortium name="The Broad Institute Genomics Platform"/>
            <consortium name="The Broad Institute Genome Sequencing Center for Infectious Disease"/>
            <person name="Wu L."/>
            <person name="Ma J."/>
        </authorList>
    </citation>
    <scope>NUCLEOTIDE SEQUENCE [LARGE SCALE GENOMIC DNA]</scope>
    <source>
        <strain evidence="2">JCM 13378</strain>
    </source>
</reference>
<evidence type="ECO:0000313" key="2">
    <source>
        <dbReference type="Proteomes" id="UP001501757"/>
    </source>
</evidence>
<organism evidence="1 2">
    <name type="scientific">Bowmanella denitrificans</name>
    <dbReference type="NCBI Taxonomy" id="366582"/>
    <lineage>
        <taxon>Bacteria</taxon>
        <taxon>Pseudomonadati</taxon>
        <taxon>Pseudomonadota</taxon>
        <taxon>Gammaproteobacteria</taxon>
        <taxon>Alteromonadales</taxon>
        <taxon>Alteromonadaceae</taxon>
        <taxon>Bowmanella</taxon>
    </lineage>
</organism>
<comment type="caution">
    <text evidence="1">The sequence shown here is derived from an EMBL/GenBank/DDBJ whole genome shotgun (WGS) entry which is preliminary data.</text>
</comment>
<dbReference type="Proteomes" id="UP001501757">
    <property type="component" value="Unassembled WGS sequence"/>
</dbReference>
<name>A0ABP3GLA4_9ALTE</name>
<gene>
    <name evidence="1" type="ORF">GCM10009092_11380</name>
</gene>
<dbReference type="RefSeq" id="WP_343842782.1">
    <property type="nucleotide sequence ID" value="NZ_BAAAEI010000006.1"/>
</dbReference>
<proteinExistence type="predicted"/>
<protein>
    <recommendedName>
        <fullName evidence="3">Peptidase M48 domain-containing protein</fullName>
    </recommendedName>
</protein>
<keyword evidence="2" id="KW-1185">Reference proteome</keyword>
<accession>A0ABP3GLA4</accession>